<reference evidence="1 2" key="1">
    <citation type="journal article" date="2019" name="Biocontrol Sci. Technol.">
        <title>Pseudomonas putida strain B2017 produced as technical grade active ingredient controls fungal and bacterial crop diseases.</title>
        <authorList>
            <person name="Oliver C."/>
            <person name="Hernandez I."/>
            <person name="Caminal M."/>
            <person name="Lara J.M."/>
            <person name="Fernandez C."/>
        </authorList>
    </citation>
    <scope>NUCLEOTIDE SEQUENCE [LARGE SCALE GENOMIC DNA]</scope>
    <source>
        <strain evidence="1 2">B2017</strain>
    </source>
</reference>
<protein>
    <submittedName>
        <fullName evidence="1">DUF2591 domain-containing protein</fullName>
    </submittedName>
</protein>
<dbReference type="EMBL" id="QWEF01000072">
    <property type="protein sequence ID" value="TRZ56251.1"/>
    <property type="molecule type" value="Genomic_DNA"/>
</dbReference>
<comment type="caution">
    <text evidence="1">The sequence shown here is derived from an EMBL/GenBank/DDBJ whole genome shotgun (WGS) entry which is preliminary data.</text>
</comment>
<keyword evidence="2" id="KW-1185">Reference proteome</keyword>
<feature type="non-terminal residue" evidence="1">
    <location>
        <position position="28"/>
    </location>
</feature>
<evidence type="ECO:0000313" key="2">
    <source>
        <dbReference type="Proteomes" id="UP001165882"/>
    </source>
</evidence>
<organism evidence="1 2">
    <name type="scientific">Pseudomonas alloputida</name>
    <dbReference type="NCBI Taxonomy" id="1940621"/>
    <lineage>
        <taxon>Bacteria</taxon>
        <taxon>Pseudomonadati</taxon>
        <taxon>Pseudomonadota</taxon>
        <taxon>Gammaproteobacteria</taxon>
        <taxon>Pseudomonadales</taxon>
        <taxon>Pseudomonadaceae</taxon>
        <taxon>Pseudomonas</taxon>
    </lineage>
</organism>
<accession>A0ABY3D3H5</accession>
<dbReference type="Proteomes" id="UP001165882">
    <property type="component" value="Unassembled WGS sequence"/>
</dbReference>
<name>A0ABY3D3H5_9PSED</name>
<sequence length="28" mass="2874">MTDLIEVKTANLVGEALGWAVGTAEGLD</sequence>
<gene>
    <name evidence="1" type="ORF">DZA28_30305</name>
</gene>
<proteinExistence type="predicted"/>
<evidence type="ECO:0000313" key="1">
    <source>
        <dbReference type="EMBL" id="TRZ56251.1"/>
    </source>
</evidence>